<organism evidence="2 3">
    <name type="scientific">Trichoderma lentiforme</name>
    <dbReference type="NCBI Taxonomy" id="1567552"/>
    <lineage>
        <taxon>Eukaryota</taxon>
        <taxon>Fungi</taxon>
        <taxon>Dikarya</taxon>
        <taxon>Ascomycota</taxon>
        <taxon>Pezizomycotina</taxon>
        <taxon>Sordariomycetes</taxon>
        <taxon>Hypocreomycetidae</taxon>
        <taxon>Hypocreales</taxon>
        <taxon>Hypocreaceae</taxon>
        <taxon>Trichoderma</taxon>
    </lineage>
</organism>
<keyword evidence="3" id="KW-1185">Reference proteome</keyword>
<accession>A0A9P4XS94</accession>
<dbReference type="AlphaFoldDB" id="A0A9P4XS94"/>
<reference evidence="2 3" key="1">
    <citation type="submission" date="2018-06" db="EMBL/GenBank/DDBJ databases">
        <title>Genome analysis of cellulolytic fungus Trichoderma lentiforme CFAM-422.</title>
        <authorList>
            <person name="Steindorff A.S."/>
            <person name="Formighieri E.F."/>
            <person name="Midorikawa G.E.O."/>
            <person name="Tamietti M.S."/>
            <person name="Ramos E.Z."/>
            <person name="Silva A.S."/>
            <person name="Bon E.P.S."/>
            <person name="Mendes T.D."/>
            <person name="Damaso M.C.T."/>
            <person name="Favaro L.C.L."/>
        </authorList>
    </citation>
    <scope>NUCLEOTIDE SEQUENCE [LARGE SCALE GENOMIC DNA]</scope>
    <source>
        <strain evidence="2 3">CFAM-422</strain>
    </source>
</reference>
<dbReference type="EMBL" id="QLNT01000001">
    <property type="protein sequence ID" value="KAF3077532.1"/>
    <property type="molecule type" value="Genomic_DNA"/>
</dbReference>
<name>A0A9P4XS94_9HYPO</name>
<proteinExistence type="predicted"/>
<comment type="caution">
    <text evidence="2">The sequence shown here is derived from an EMBL/GenBank/DDBJ whole genome shotgun (WGS) entry which is preliminary data.</text>
</comment>
<evidence type="ECO:0000256" key="1">
    <source>
        <dbReference type="SAM" id="MobiDB-lite"/>
    </source>
</evidence>
<feature type="region of interest" description="Disordered" evidence="1">
    <location>
        <begin position="30"/>
        <end position="61"/>
    </location>
</feature>
<dbReference type="Proteomes" id="UP000801864">
    <property type="component" value="Unassembled WGS sequence"/>
</dbReference>
<gene>
    <name evidence="2" type="ORF">CFAM422_000685</name>
</gene>
<sequence>MAQPRVLLILPPQIMPEILCIRLHSHPNGAALNDQPSDRISKPHRHRLCQGGQGGAAEPFV</sequence>
<protein>
    <submittedName>
        <fullName evidence="2">Uncharacterized protein</fullName>
    </submittedName>
</protein>
<evidence type="ECO:0000313" key="2">
    <source>
        <dbReference type="EMBL" id="KAF3077532.1"/>
    </source>
</evidence>
<evidence type="ECO:0000313" key="3">
    <source>
        <dbReference type="Proteomes" id="UP000801864"/>
    </source>
</evidence>